<feature type="signal peptide" evidence="1">
    <location>
        <begin position="1"/>
        <end position="26"/>
    </location>
</feature>
<name>A0ABV8VIL1_9NOCA</name>
<keyword evidence="1" id="KW-0732">Signal</keyword>
<accession>A0ABV8VIL1</accession>
<organism evidence="2 3">
    <name type="scientific">Nocardia halotolerans</name>
    <dbReference type="NCBI Taxonomy" id="1755878"/>
    <lineage>
        <taxon>Bacteria</taxon>
        <taxon>Bacillati</taxon>
        <taxon>Actinomycetota</taxon>
        <taxon>Actinomycetes</taxon>
        <taxon>Mycobacteriales</taxon>
        <taxon>Nocardiaceae</taxon>
        <taxon>Nocardia</taxon>
    </lineage>
</organism>
<dbReference type="EMBL" id="JBHSDL010000014">
    <property type="protein sequence ID" value="MFC4375334.1"/>
    <property type="molecule type" value="Genomic_DNA"/>
</dbReference>
<dbReference type="Proteomes" id="UP001595844">
    <property type="component" value="Unassembled WGS sequence"/>
</dbReference>
<keyword evidence="3" id="KW-1185">Reference proteome</keyword>
<evidence type="ECO:0000313" key="2">
    <source>
        <dbReference type="EMBL" id="MFC4375334.1"/>
    </source>
</evidence>
<gene>
    <name evidence="2" type="ORF">ACFO5K_14635</name>
</gene>
<dbReference type="SUPFAM" id="SSF63829">
    <property type="entry name" value="Calcium-dependent phosphotriesterase"/>
    <property type="match status" value="1"/>
</dbReference>
<protein>
    <submittedName>
        <fullName evidence="2">SMP-30/gluconolactonase/LRE family protein</fullName>
    </submittedName>
</protein>
<dbReference type="RefSeq" id="WP_378561854.1">
    <property type="nucleotide sequence ID" value="NZ_JBHSDL010000014.1"/>
</dbReference>
<evidence type="ECO:0000313" key="3">
    <source>
        <dbReference type="Proteomes" id="UP001595844"/>
    </source>
</evidence>
<comment type="caution">
    <text evidence="2">The sequence shown here is derived from an EMBL/GenBank/DDBJ whole genome shotgun (WGS) entry which is preliminary data.</text>
</comment>
<dbReference type="Gene3D" id="2.120.10.30">
    <property type="entry name" value="TolB, C-terminal domain"/>
    <property type="match status" value="1"/>
</dbReference>
<feature type="chain" id="PRO_5045298250" evidence="1">
    <location>
        <begin position="27"/>
        <end position="305"/>
    </location>
</feature>
<reference evidence="3" key="1">
    <citation type="journal article" date="2019" name="Int. J. Syst. Evol. Microbiol.">
        <title>The Global Catalogue of Microorganisms (GCM) 10K type strain sequencing project: providing services to taxonomists for standard genome sequencing and annotation.</title>
        <authorList>
            <consortium name="The Broad Institute Genomics Platform"/>
            <consortium name="The Broad Institute Genome Sequencing Center for Infectious Disease"/>
            <person name="Wu L."/>
            <person name="Ma J."/>
        </authorList>
    </citation>
    <scope>NUCLEOTIDE SEQUENCE [LARGE SCALE GENOMIC DNA]</scope>
    <source>
        <strain evidence="3">IBRC-M 10490</strain>
    </source>
</reference>
<evidence type="ECO:0000256" key="1">
    <source>
        <dbReference type="SAM" id="SignalP"/>
    </source>
</evidence>
<dbReference type="InterPro" id="IPR011042">
    <property type="entry name" value="6-blade_b-propeller_TolB-like"/>
</dbReference>
<sequence length="305" mass="31393">MSSFRRCVARVVVGAAVATTASISTATVAGAEPVAGCAQARQEIAIRSSVPLLDWSENFGIDAQGDLWVSRVLRGEVQRYDREGRLTATVDVAAPGAVRLGPDGLLYVVTGNSPLSGSGGIVRFDPTAPNPVPAPFATGFPQPNGAAFDAEGNLYVTTGNGVHRLFPDGTEDMDWWAAVRVDGPNGVVVAGDSVYVTANFADADGTPVARVLRLSRTDPADATTIADITSFGALPDFVDDLVVRDGALYVTTLAGRLVRVDPVSGAACAVLATQPLTAVVADPADPAALLAGSEEGTVLRIHPAD</sequence>
<proteinExistence type="predicted"/>